<dbReference type="EMBL" id="WRXP01004466">
    <property type="protein sequence ID" value="KAF1001431.1"/>
    <property type="molecule type" value="Genomic_DNA"/>
</dbReference>
<protein>
    <submittedName>
        <fullName evidence="1">Uncharacterized protein</fullName>
    </submittedName>
</protein>
<reference evidence="1" key="1">
    <citation type="submission" date="2020-01" db="EMBL/GenBank/DDBJ databases">
        <title>The Celery Genome Sequence Reveals Sequential Paleo-tetraploidization, Resistance Gene Elimination, Karyotype Evolution, and Functional Innovation in Apiales.</title>
        <authorList>
            <person name="Song X."/>
        </authorList>
    </citation>
    <scope>NUCLEOTIDE SEQUENCE</scope>
    <source>
        <tissue evidence="1">Leaf</tissue>
    </source>
</reference>
<proteinExistence type="predicted"/>
<name>A0A6L5B6X9_APIGR</name>
<feature type="non-terminal residue" evidence="1">
    <location>
        <position position="1"/>
    </location>
</feature>
<organism evidence="1 2">
    <name type="scientific">Apium graveolens</name>
    <name type="common">Celery</name>
    <dbReference type="NCBI Taxonomy" id="4045"/>
    <lineage>
        <taxon>Eukaryota</taxon>
        <taxon>Viridiplantae</taxon>
        <taxon>Streptophyta</taxon>
        <taxon>Embryophyta</taxon>
        <taxon>Tracheophyta</taxon>
        <taxon>Spermatophyta</taxon>
        <taxon>Magnoliopsida</taxon>
        <taxon>eudicotyledons</taxon>
        <taxon>Gunneridae</taxon>
        <taxon>Pentapetalae</taxon>
        <taxon>asterids</taxon>
        <taxon>campanulids</taxon>
        <taxon>Apiales</taxon>
        <taxon>Apiaceae</taxon>
        <taxon>Apioideae</taxon>
        <taxon>apioid superclade</taxon>
        <taxon>Apieae</taxon>
        <taxon>Apium</taxon>
    </lineage>
</organism>
<feature type="non-terminal residue" evidence="1">
    <location>
        <position position="168"/>
    </location>
</feature>
<dbReference type="AlphaFoldDB" id="A0A6L5B6X9"/>
<evidence type="ECO:0000313" key="1">
    <source>
        <dbReference type="EMBL" id="KAF1001431.1"/>
    </source>
</evidence>
<evidence type="ECO:0000313" key="2">
    <source>
        <dbReference type="Proteomes" id="UP000593563"/>
    </source>
</evidence>
<sequence>IKEAHYKKTLLAIVRSLWDKDTINTSGKTREVFLDNCAIDYRVFKYLRVATSEQEKSRADERVKLAISLGYTHATRLMVKPHYFNEGAWESITKHWETEKFKKASEIGRNNRAKLDFNHKSGVVPFCVRRWVHSNPFCYAFIHVQFFTSYFVHFEALSCTCSVSLSRL</sequence>
<comment type="caution">
    <text evidence="1">The sequence shown here is derived from an EMBL/GenBank/DDBJ whole genome shotgun (WGS) entry which is preliminary data.</text>
</comment>
<dbReference type="Proteomes" id="UP000593563">
    <property type="component" value="Unassembled WGS sequence"/>
</dbReference>
<keyword evidence="2" id="KW-1185">Reference proteome</keyword>
<gene>
    <name evidence="1" type="ORF">AG4045_015944</name>
</gene>
<accession>A0A6L5B6X9</accession>